<dbReference type="EMBL" id="BARS01023223">
    <property type="protein sequence ID" value="GAG09056.1"/>
    <property type="molecule type" value="Genomic_DNA"/>
</dbReference>
<name>X0W8U2_9ZZZZ</name>
<feature type="non-terminal residue" evidence="1">
    <location>
        <position position="1"/>
    </location>
</feature>
<proteinExistence type="predicted"/>
<accession>X0W8U2</accession>
<dbReference type="AlphaFoldDB" id="X0W8U2"/>
<dbReference type="Pfam" id="PF00459">
    <property type="entry name" value="Inositol_P"/>
    <property type="match status" value="1"/>
</dbReference>
<sequence>GEPTIGVVIEPATGLELYACKGLGAYKSCLSKGDKPLRLKISDTTDMKHLRLAVSRSHRDSKVDKFIQLLDVQDEISSGSVGRKVAMVISGEADIYAHPARGTKLWDTCACEVIVSEAGGVLLSGTGEPISYIRPSGDVENHYGLLVCPTNISDKVIWASRKVWGLG</sequence>
<dbReference type="PANTHER" id="PTHR43028">
    <property type="entry name" value="3'(2'),5'-BISPHOSPHATE NUCLEOTIDASE 1"/>
    <property type="match status" value="1"/>
</dbReference>
<dbReference type="SUPFAM" id="SSF56655">
    <property type="entry name" value="Carbohydrate phosphatase"/>
    <property type="match status" value="1"/>
</dbReference>
<dbReference type="Gene3D" id="3.40.190.80">
    <property type="match status" value="1"/>
</dbReference>
<comment type="caution">
    <text evidence="1">The sequence shown here is derived from an EMBL/GenBank/DDBJ whole genome shotgun (WGS) entry which is preliminary data.</text>
</comment>
<dbReference type="InterPro" id="IPR000760">
    <property type="entry name" value="Inositol_monophosphatase-like"/>
</dbReference>
<evidence type="ECO:0000313" key="1">
    <source>
        <dbReference type="EMBL" id="GAG09056.1"/>
    </source>
</evidence>
<reference evidence="1" key="1">
    <citation type="journal article" date="2014" name="Front. Microbiol.">
        <title>High frequency of phylogenetically diverse reductive dehalogenase-homologous genes in deep subseafloor sedimentary metagenomes.</title>
        <authorList>
            <person name="Kawai M."/>
            <person name="Futagami T."/>
            <person name="Toyoda A."/>
            <person name="Takaki Y."/>
            <person name="Nishi S."/>
            <person name="Hori S."/>
            <person name="Arai W."/>
            <person name="Tsubouchi T."/>
            <person name="Morono Y."/>
            <person name="Uchiyama I."/>
            <person name="Ito T."/>
            <person name="Fujiyama A."/>
            <person name="Inagaki F."/>
            <person name="Takami H."/>
        </authorList>
    </citation>
    <scope>NUCLEOTIDE SEQUENCE</scope>
    <source>
        <strain evidence="1">Expedition CK06-06</strain>
    </source>
</reference>
<gene>
    <name evidence="1" type="ORF">S01H1_37003</name>
</gene>
<dbReference type="PANTHER" id="PTHR43028:SF5">
    <property type="entry name" value="3'(2'),5'-BISPHOSPHATE NUCLEOTIDASE 1"/>
    <property type="match status" value="1"/>
</dbReference>
<dbReference type="InterPro" id="IPR050725">
    <property type="entry name" value="CysQ/Inositol_MonoPase"/>
</dbReference>
<evidence type="ECO:0008006" key="2">
    <source>
        <dbReference type="Google" id="ProtNLM"/>
    </source>
</evidence>
<organism evidence="1">
    <name type="scientific">marine sediment metagenome</name>
    <dbReference type="NCBI Taxonomy" id="412755"/>
    <lineage>
        <taxon>unclassified sequences</taxon>
        <taxon>metagenomes</taxon>
        <taxon>ecological metagenomes</taxon>
    </lineage>
</organism>
<protein>
    <recommendedName>
        <fullName evidence="2">Inositol monophosphatase</fullName>
    </recommendedName>
</protein>